<gene>
    <name evidence="1" type="ORF">AOQ84DRAFT_376693</name>
</gene>
<sequence>MDPEERIKQLLGPEVNTVIDWVKMGKVAANVEKKLLWTQVVGRKNWPTNMQELAKANKKPVVQTRPKKDNRVLLRFAGGVPDPAVTELNLRAALDKDFKRCRVS</sequence>
<dbReference type="EMBL" id="KV749642">
    <property type="protein sequence ID" value="OCL08514.1"/>
    <property type="molecule type" value="Genomic_DNA"/>
</dbReference>
<proteinExistence type="predicted"/>
<keyword evidence="2" id="KW-1185">Reference proteome</keyword>
<evidence type="ECO:0000313" key="1">
    <source>
        <dbReference type="EMBL" id="OCL08514.1"/>
    </source>
</evidence>
<dbReference type="Proteomes" id="UP000250140">
    <property type="component" value="Unassembled WGS sequence"/>
</dbReference>
<reference evidence="1 2" key="1">
    <citation type="journal article" date="2016" name="Nat. Commun.">
        <title>Ectomycorrhizal ecology is imprinted in the genome of the dominant symbiotic fungus Cenococcum geophilum.</title>
        <authorList>
            <consortium name="DOE Joint Genome Institute"/>
            <person name="Peter M."/>
            <person name="Kohler A."/>
            <person name="Ohm R.A."/>
            <person name="Kuo A."/>
            <person name="Krutzmann J."/>
            <person name="Morin E."/>
            <person name="Arend M."/>
            <person name="Barry K.W."/>
            <person name="Binder M."/>
            <person name="Choi C."/>
            <person name="Clum A."/>
            <person name="Copeland A."/>
            <person name="Grisel N."/>
            <person name="Haridas S."/>
            <person name="Kipfer T."/>
            <person name="LaButti K."/>
            <person name="Lindquist E."/>
            <person name="Lipzen A."/>
            <person name="Maire R."/>
            <person name="Meier B."/>
            <person name="Mihaltcheva S."/>
            <person name="Molinier V."/>
            <person name="Murat C."/>
            <person name="Poggeler S."/>
            <person name="Quandt C.A."/>
            <person name="Sperisen C."/>
            <person name="Tritt A."/>
            <person name="Tisserant E."/>
            <person name="Crous P.W."/>
            <person name="Henrissat B."/>
            <person name="Nehls U."/>
            <person name="Egli S."/>
            <person name="Spatafora J.W."/>
            <person name="Grigoriev I.V."/>
            <person name="Martin F.M."/>
        </authorList>
    </citation>
    <scope>NUCLEOTIDE SEQUENCE [LARGE SCALE GENOMIC DNA]</scope>
    <source>
        <strain evidence="1 2">CBS 207.34</strain>
    </source>
</reference>
<dbReference type="AlphaFoldDB" id="A0A8E2F132"/>
<accession>A0A8E2F132</accession>
<protein>
    <submittedName>
        <fullName evidence="1">Uncharacterized protein</fullName>
    </submittedName>
</protein>
<organism evidence="1 2">
    <name type="scientific">Glonium stellatum</name>
    <dbReference type="NCBI Taxonomy" id="574774"/>
    <lineage>
        <taxon>Eukaryota</taxon>
        <taxon>Fungi</taxon>
        <taxon>Dikarya</taxon>
        <taxon>Ascomycota</taxon>
        <taxon>Pezizomycotina</taxon>
        <taxon>Dothideomycetes</taxon>
        <taxon>Pleosporomycetidae</taxon>
        <taxon>Gloniales</taxon>
        <taxon>Gloniaceae</taxon>
        <taxon>Glonium</taxon>
    </lineage>
</organism>
<name>A0A8E2F132_9PEZI</name>
<evidence type="ECO:0000313" key="2">
    <source>
        <dbReference type="Proteomes" id="UP000250140"/>
    </source>
</evidence>